<reference evidence="2" key="1">
    <citation type="submission" date="2013-03" db="EMBL/GenBank/DDBJ databases">
        <authorList>
            <person name="Aslett M."/>
        </authorList>
    </citation>
    <scope>NUCLEOTIDE SEQUENCE [LARGE SCALE GENOMIC DNA]</scope>
    <source>
        <strain evidence="2">ISE/inbred ISE</strain>
    </source>
</reference>
<feature type="region of interest" description="Disordered" evidence="1">
    <location>
        <begin position="1"/>
        <end position="25"/>
    </location>
</feature>
<protein>
    <submittedName>
        <fullName evidence="2">Uncharacterized protein</fullName>
    </submittedName>
</protein>
<gene>
    <name evidence="2" type="ORF">HCOI_01835800</name>
</gene>
<sequence>MPITRRQVKSGSIPPDEAFAQPSDTKAESLDLTKELLFSIIDDVSDDALLHGRDAKALRDATTSAIEQVWNDTCATTALLTSKINESNASLQDKLEESFAAVGKRLDNMPTIAIFHSDAPTPRVTSFSGVSENGMQFSIWLRRLEDVMRMRPAPFGRAARKFPHRESGRRCSGKSRGAR</sequence>
<comment type="caution">
    <text evidence="2">The sequence shown here is derived from an EMBL/GenBank/DDBJ whole genome shotgun (WGS) entry which is preliminary data.</text>
</comment>
<organism evidence="2">
    <name type="scientific">Haemonchus contortus</name>
    <name type="common">Barber pole worm</name>
    <dbReference type="NCBI Taxonomy" id="6289"/>
    <lineage>
        <taxon>Eukaryota</taxon>
        <taxon>Metazoa</taxon>
        <taxon>Ecdysozoa</taxon>
        <taxon>Nematoda</taxon>
        <taxon>Chromadorea</taxon>
        <taxon>Rhabditida</taxon>
        <taxon>Rhabditina</taxon>
        <taxon>Rhabditomorpha</taxon>
        <taxon>Strongyloidea</taxon>
        <taxon>Trichostrongylidae</taxon>
        <taxon>Haemonchus</taxon>
    </lineage>
</organism>
<evidence type="ECO:0000313" key="2">
    <source>
        <dbReference type="EMBL" id="CDL96488.1"/>
    </source>
</evidence>
<feature type="region of interest" description="Disordered" evidence="1">
    <location>
        <begin position="158"/>
        <end position="179"/>
    </location>
</feature>
<dbReference type="AlphaFoldDB" id="W6NGJ6"/>
<dbReference type="EMBL" id="CAVP010060595">
    <property type="protein sequence ID" value="CDL96488.1"/>
    <property type="molecule type" value="Genomic_DNA"/>
</dbReference>
<reference evidence="2" key="2">
    <citation type="submission" date="2013-05" db="EMBL/GenBank/DDBJ databases">
        <title>The genome and transcriptome of Haemonchus contortus: a key model parasite for drug and vaccine discovery.</title>
        <authorList>
            <person name="Laing R."/>
            <person name="Kikuchi T."/>
            <person name="Martinelli A."/>
            <person name="Tsai I.J."/>
            <person name="Beech R.N."/>
            <person name="Redman E."/>
            <person name="Holroyd N."/>
            <person name="Bartley D.J."/>
            <person name="Beasley H."/>
            <person name="Britton C."/>
            <person name="Curran D."/>
            <person name="Devaney E."/>
            <person name="Gilabert A."/>
            <person name="Jackson F."/>
            <person name="Hunt M."/>
            <person name="Johnston S."/>
            <person name="Kryukov I."/>
            <person name="Li K."/>
            <person name="Morrison A.A."/>
            <person name="Reid A.J."/>
            <person name="Sargison N."/>
            <person name="Saunders G."/>
            <person name="Wasmuth J.D."/>
            <person name="Wolstenholme A."/>
            <person name="Berriman M."/>
            <person name="Gilleard J.S."/>
            <person name="Cotton J.A."/>
        </authorList>
    </citation>
    <scope>NUCLEOTIDE SEQUENCE [LARGE SCALE GENOMIC DNA]</scope>
    <source>
        <strain evidence="2">ISE/inbred ISE</strain>
    </source>
</reference>
<proteinExistence type="predicted"/>
<name>W6NGJ6_HAECO</name>
<evidence type="ECO:0000256" key="1">
    <source>
        <dbReference type="SAM" id="MobiDB-lite"/>
    </source>
</evidence>
<accession>W6NGJ6</accession>